<gene>
    <name evidence="1" type="ORF">MCOR_15240</name>
</gene>
<dbReference type="InterPro" id="IPR036179">
    <property type="entry name" value="Ig-like_dom_sf"/>
</dbReference>
<evidence type="ECO:0000313" key="1">
    <source>
        <dbReference type="EMBL" id="CAC5379147.1"/>
    </source>
</evidence>
<dbReference type="AlphaFoldDB" id="A0A6J8BAQ4"/>
<name>A0A6J8BAQ4_MYTCO</name>
<dbReference type="EMBL" id="CACVKT020002641">
    <property type="protein sequence ID" value="CAC5379147.1"/>
    <property type="molecule type" value="Genomic_DNA"/>
</dbReference>
<evidence type="ECO:0000313" key="2">
    <source>
        <dbReference type="Proteomes" id="UP000507470"/>
    </source>
</evidence>
<dbReference type="Proteomes" id="UP000507470">
    <property type="component" value="Unassembled WGS sequence"/>
</dbReference>
<reference evidence="1 2" key="1">
    <citation type="submission" date="2020-06" db="EMBL/GenBank/DDBJ databases">
        <authorList>
            <person name="Li R."/>
            <person name="Bekaert M."/>
        </authorList>
    </citation>
    <scope>NUCLEOTIDE SEQUENCE [LARGE SCALE GENOMIC DNA]</scope>
    <source>
        <strain evidence="2">wild</strain>
    </source>
</reference>
<dbReference type="SUPFAM" id="SSF48726">
    <property type="entry name" value="Immunoglobulin"/>
    <property type="match status" value="1"/>
</dbReference>
<protein>
    <submittedName>
        <fullName evidence="1">Uncharacterized protein</fullName>
    </submittedName>
</protein>
<sequence>MEWFGPAHTKISHKMPGVDMFGHLRMWNVTEYSQGQFIIPTLPHSNRLQVLRRMQTDDFDLQIINALILDEGLYFCWRSYWYILKMINASRMRYKYFPEGSKVLLKCLLDVEWFGPANSNSFYQSTMIDVYENRSMWTINRYTEWKSISPTMPHHNRLKVIRRIQTEDYELQISNALRFG</sequence>
<accession>A0A6J8BAQ4</accession>
<keyword evidence="2" id="KW-1185">Reference proteome</keyword>
<proteinExistence type="predicted"/>
<organism evidence="1 2">
    <name type="scientific">Mytilus coruscus</name>
    <name type="common">Sea mussel</name>
    <dbReference type="NCBI Taxonomy" id="42192"/>
    <lineage>
        <taxon>Eukaryota</taxon>
        <taxon>Metazoa</taxon>
        <taxon>Spiralia</taxon>
        <taxon>Lophotrochozoa</taxon>
        <taxon>Mollusca</taxon>
        <taxon>Bivalvia</taxon>
        <taxon>Autobranchia</taxon>
        <taxon>Pteriomorphia</taxon>
        <taxon>Mytilida</taxon>
        <taxon>Mytiloidea</taxon>
        <taxon>Mytilidae</taxon>
        <taxon>Mytilinae</taxon>
        <taxon>Mytilus</taxon>
    </lineage>
</organism>